<dbReference type="GO" id="GO:0005759">
    <property type="term" value="C:mitochondrial matrix"/>
    <property type="evidence" value="ECO:0007669"/>
    <property type="project" value="UniProtKB-SubCell"/>
</dbReference>
<feature type="chain" id="PRO_5023506841" description="Arginine biosynthesis bifunctional protein ArgJ beta chain" evidence="9">
    <location>
        <begin position="3"/>
        <end position="241"/>
    </location>
</feature>
<protein>
    <recommendedName>
        <fullName evidence="9">Arginine biosynthesis bifunctional protein ArgJ, mitochondrial</fullName>
    </recommendedName>
    <domain>
        <recommendedName>
            <fullName evidence="9">Glutamate N-acetyltransferase</fullName>
            <shortName evidence="9">GAT</shortName>
            <ecNumber evidence="9">2.3.1.35</ecNumber>
        </recommendedName>
        <alternativeName>
            <fullName evidence="9">Ornithine acetyltransferase</fullName>
            <shortName evidence="9">OATase</shortName>
        </alternativeName>
        <alternativeName>
            <fullName evidence="9">Ornithine transacetylase</fullName>
        </alternativeName>
    </domain>
    <domain>
        <recommendedName>
            <fullName evidence="9">Amino-acid acetyltransferase</fullName>
            <ecNumber evidence="9">2.3.1.1</ecNumber>
        </recommendedName>
        <alternativeName>
            <fullName evidence="9">N-acetylglutamate synthase</fullName>
            <shortName evidence="9">AGS</shortName>
        </alternativeName>
    </domain>
    <component>
        <recommendedName>
            <fullName evidence="9">Arginine biosynthesis bifunctional protein ArgJ alpha chain</fullName>
        </recommendedName>
    </component>
    <component>
        <recommendedName>
            <fullName evidence="9">Arginine biosynthesis bifunctional protein ArgJ beta chain</fullName>
        </recommendedName>
    </component>
</protein>
<dbReference type="PANTHER" id="PTHR23100:SF0">
    <property type="entry name" value="ARGININE BIOSYNTHESIS BIFUNCTIONAL PROTEIN ARGJ, MITOCHONDRIAL"/>
    <property type="match status" value="1"/>
</dbReference>
<dbReference type="EMBL" id="QKRW01000042">
    <property type="protein sequence ID" value="RAL60294.1"/>
    <property type="molecule type" value="Genomic_DNA"/>
</dbReference>
<organism evidence="10 11">
    <name type="scientific">Monilinia fructigena</name>
    <dbReference type="NCBI Taxonomy" id="38457"/>
    <lineage>
        <taxon>Eukaryota</taxon>
        <taxon>Fungi</taxon>
        <taxon>Dikarya</taxon>
        <taxon>Ascomycota</taxon>
        <taxon>Pezizomycotina</taxon>
        <taxon>Leotiomycetes</taxon>
        <taxon>Helotiales</taxon>
        <taxon>Sclerotiniaceae</taxon>
        <taxon>Monilinia</taxon>
    </lineage>
</organism>
<comment type="subcellular location">
    <subcellularLocation>
        <location evidence="9">Mitochondrion matrix</location>
    </subcellularLocation>
</comment>
<dbReference type="EC" id="2.3.1.35" evidence="9"/>
<dbReference type="HAMAP" id="MF_01106">
    <property type="entry name" value="ArgJ"/>
    <property type="match status" value="1"/>
</dbReference>
<keyword evidence="5 9" id="KW-0068">Autocatalytic cleavage</keyword>
<evidence type="ECO:0000256" key="1">
    <source>
        <dbReference type="ARBA" id="ARBA00006774"/>
    </source>
</evidence>
<dbReference type="InterPro" id="IPR002813">
    <property type="entry name" value="Arg_biosynth_ArgJ"/>
</dbReference>
<dbReference type="GO" id="GO:0006592">
    <property type="term" value="P:ornithine biosynthetic process"/>
    <property type="evidence" value="ECO:0007669"/>
    <property type="project" value="TreeGrafter"/>
</dbReference>
<evidence type="ECO:0000256" key="8">
    <source>
        <dbReference type="ARBA" id="ARBA00023315"/>
    </source>
</evidence>
<dbReference type="OrthoDB" id="2017946at2759"/>
<gene>
    <name evidence="10" type="ORF">DID88_000072</name>
</gene>
<keyword evidence="3 9" id="KW-0028">Amino-acid biosynthesis</keyword>
<evidence type="ECO:0000256" key="7">
    <source>
        <dbReference type="ARBA" id="ARBA00023268"/>
    </source>
</evidence>
<comment type="subunit">
    <text evidence="9">Heterodimer of an alpha and a beta chain.</text>
</comment>
<comment type="catalytic activity">
    <reaction evidence="9">
        <text>L-glutamate + acetyl-CoA = N-acetyl-L-glutamate + CoA + H(+)</text>
        <dbReference type="Rhea" id="RHEA:24292"/>
        <dbReference type="ChEBI" id="CHEBI:15378"/>
        <dbReference type="ChEBI" id="CHEBI:29985"/>
        <dbReference type="ChEBI" id="CHEBI:44337"/>
        <dbReference type="ChEBI" id="CHEBI:57287"/>
        <dbReference type="ChEBI" id="CHEBI:57288"/>
        <dbReference type="EC" id="2.3.1.1"/>
    </reaction>
</comment>
<keyword evidence="7 9" id="KW-0511">Multifunctional enzyme</keyword>
<dbReference type="InterPro" id="IPR042195">
    <property type="entry name" value="ArgJ_beta_C"/>
</dbReference>
<comment type="catalytic activity">
    <reaction evidence="9">
        <text>N(2)-acetyl-L-ornithine + L-glutamate = N-acetyl-L-glutamate + L-ornithine</text>
        <dbReference type="Rhea" id="RHEA:15349"/>
        <dbReference type="ChEBI" id="CHEBI:29985"/>
        <dbReference type="ChEBI" id="CHEBI:44337"/>
        <dbReference type="ChEBI" id="CHEBI:46911"/>
        <dbReference type="ChEBI" id="CHEBI:57805"/>
        <dbReference type="EC" id="2.3.1.35"/>
    </reaction>
</comment>
<dbReference type="UniPathway" id="UPA00068">
    <property type="reaction ID" value="UER00106"/>
</dbReference>
<comment type="pathway">
    <text evidence="9">Amino-acid biosynthesis; L-arginine biosynthesis; N(2)-acetyl-L-ornithine from L-glutamate: step 1/4.</text>
</comment>
<feature type="binding site" evidence="9">
    <location>
        <position position="97"/>
    </location>
    <ligand>
        <name>substrate</name>
    </ligand>
</feature>
<dbReference type="GO" id="GO:0004042">
    <property type="term" value="F:L-glutamate N-acetyltransferase activity"/>
    <property type="evidence" value="ECO:0007669"/>
    <property type="project" value="UniProtKB-UniRule"/>
</dbReference>
<dbReference type="InterPro" id="IPR016117">
    <property type="entry name" value="ArgJ-like_dom_sf"/>
</dbReference>
<keyword evidence="2 9" id="KW-0055">Arginine biosynthesis</keyword>
<dbReference type="SUPFAM" id="SSF56266">
    <property type="entry name" value="DmpA/ArgJ-like"/>
    <property type="match status" value="1"/>
</dbReference>
<comment type="PTM">
    <text evidence="9">The alpha and beta chains are autoproteolytically processed from a single precursor protein within the mitochondrion.</text>
</comment>
<dbReference type="EC" id="2.3.1.1" evidence="9"/>
<sequence>MATTLGILCTDAPIHAPALQQLLRTAASKSYNCISIEGDTSTNDMVSLFANGAAAPRSAPPITFDATTPPSADFLAFQKILIEFMADLAKLVVRDGEGASKFVTVRIRGAPSYAAGKQIASVIARSVLVKTGMYGRDANPIGLLAALGYAVLGTEYEGKGIVRPEATSVSFVDGGEEVRLVARGRLVDVDGGRVKEFMGKEDVEVLVDLRDEGAGEVGEEAIYWTCDITHDFVTINGDFGN</sequence>
<proteinExistence type="inferred from homology"/>
<dbReference type="GO" id="GO:0006526">
    <property type="term" value="P:L-arginine biosynthetic process"/>
    <property type="evidence" value="ECO:0007669"/>
    <property type="project" value="UniProtKB-UniRule"/>
</dbReference>
<dbReference type="Proteomes" id="UP000249056">
    <property type="component" value="Unassembled WGS sequence"/>
</dbReference>
<feature type="binding site" evidence="9">
    <location>
        <position position="236"/>
    </location>
    <ligand>
        <name>substrate</name>
    </ligand>
</feature>
<feature type="site" description="Cleavage; by autolysis" evidence="9">
    <location>
        <begin position="2"/>
        <end position="3"/>
    </location>
</feature>
<comment type="caution">
    <text evidence="10">The sequence shown here is derived from an EMBL/GenBank/DDBJ whole genome shotgun (WGS) entry which is preliminary data.</text>
</comment>
<dbReference type="PANTHER" id="PTHR23100">
    <property type="entry name" value="ARGININE BIOSYNTHESIS BIFUNCTIONAL PROTEIN ARGJ"/>
    <property type="match status" value="1"/>
</dbReference>
<dbReference type="GO" id="GO:0004358">
    <property type="term" value="F:L-glutamate N-acetyltransferase activity, acting on acetyl-L-ornithine as donor"/>
    <property type="evidence" value="ECO:0007669"/>
    <property type="project" value="UniProtKB-UniRule"/>
</dbReference>
<feature type="active site" description="Nucleophile" evidence="9">
    <location>
        <position position="3"/>
    </location>
</feature>
<name>A0A395IKA5_9HELO</name>
<reference evidence="10 11" key="1">
    <citation type="submission" date="2018-06" db="EMBL/GenBank/DDBJ databases">
        <title>Genome Sequence of the Brown Rot Fungal Pathogen Monilinia fructigena.</title>
        <authorList>
            <person name="Landi L."/>
            <person name="De Miccolis Angelini R.M."/>
            <person name="Pollastro S."/>
            <person name="Abate D."/>
            <person name="Faretra F."/>
            <person name="Romanazzi G."/>
        </authorList>
    </citation>
    <scope>NUCLEOTIDE SEQUENCE [LARGE SCALE GENOMIC DNA]</scope>
    <source>
        <strain evidence="10 11">Mfrg269</strain>
    </source>
</reference>
<comment type="similarity">
    <text evidence="1 9">Belongs to the ArgJ family.</text>
</comment>
<feature type="binding site" evidence="9">
    <location>
        <position position="3"/>
    </location>
    <ligand>
        <name>substrate</name>
    </ligand>
</feature>
<comment type="function">
    <text evidence="9">Catalyzes two activities which are involved in the cyclic version of arginine biosynthesis: the synthesis of acetylglutamate from glutamate and acetyl-CoA, and of ornithine by transacetylation between acetylornithine and glutamate.</text>
</comment>
<comment type="caution">
    <text evidence="9">Lacks conserved residue(s) required for the propagation of feature annotation.</text>
</comment>
<keyword evidence="6 9" id="KW-0496">Mitochondrion</keyword>
<dbReference type="AlphaFoldDB" id="A0A395IKA5"/>
<dbReference type="Gene3D" id="3.10.20.340">
    <property type="entry name" value="ArgJ beta chain, C-terminal domain"/>
    <property type="match status" value="1"/>
</dbReference>
<keyword evidence="4 9" id="KW-0808">Transferase</keyword>
<evidence type="ECO:0000313" key="10">
    <source>
        <dbReference type="EMBL" id="RAL60294.1"/>
    </source>
</evidence>
<evidence type="ECO:0000256" key="5">
    <source>
        <dbReference type="ARBA" id="ARBA00022813"/>
    </source>
</evidence>
<feature type="chain" id="PRO_5023506840" description="Arginine biosynthesis bifunctional protein ArgJ alpha chain" evidence="9">
    <location>
        <begin position="1"/>
        <end position="2"/>
    </location>
</feature>
<evidence type="ECO:0000313" key="11">
    <source>
        <dbReference type="Proteomes" id="UP000249056"/>
    </source>
</evidence>
<evidence type="ECO:0000256" key="2">
    <source>
        <dbReference type="ARBA" id="ARBA00022571"/>
    </source>
</evidence>
<comment type="pathway">
    <text evidence="9">Amino-acid biosynthesis; L-arginine biosynthesis; L-ornithine and N-acetyl-L-glutamate from L-glutamate and N(2)-acetyl-L-ornithine (cyclic): step 1/1.</text>
</comment>
<evidence type="ECO:0000256" key="9">
    <source>
        <dbReference type="HAMAP-Rule" id="MF_03124"/>
    </source>
</evidence>
<evidence type="ECO:0000256" key="6">
    <source>
        <dbReference type="ARBA" id="ARBA00023128"/>
    </source>
</evidence>
<keyword evidence="8 9" id="KW-0012">Acyltransferase</keyword>
<keyword evidence="11" id="KW-1185">Reference proteome</keyword>
<evidence type="ECO:0000256" key="3">
    <source>
        <dbReference type="ARBA" id="ARBA00022605"/>
    </source>
</evidence>
<dbReference type="Pfam" id="PF01960">
    <property type="entry name" value="ArgJ"/>
    <property type="match status" value="1"/>
</dbReference>
<evidence type="ECO:0000256" key="4">
    <source>
        <dbReference type="ARBA" id="ARBA00022679"/>
    </source>
</evidence>
<dbReference type="Gene3D" id="3.30.2330.10">
    <property type="entry name" value="arginine biosynthesis bifunctional protein suprefamily"/>
    <property type="match status" value="1"/>
</dbReference>
<accession>A0A395IKA5</accession>